<name>A0A5M9JQW4_MONFR</name>
<dbReference type="Proteomes" id="UP000322873">
    <property type="component" value="Unassembled WGS sequence"/>
</dbReference>
<organism evidence="2 3">
    <name type="scientific">Monilinia fructicola</name>
    <name type="common">Brown rot fungus</name>
    <name type="synonym">Ciboria fructicola</name>
    <dbReference type="NCBI Taxonomy" id="38448"/>
    <lineage>
        <taxon>Eukaryota</taxon>
        <taxon>Fungi</taxon>
        <taxon>Dikarya</taxon>
        <taxon>Ascomycota</taxon>
        <taxon>Pezizomycotina</taxon>
        <taxon>Leotiomycetes</taxon>
        <taxon>Helotiales</taxon>
        <taxon>Sclerotiniaceae</taxon>
        <taxon>Monilinia</taxon>
    </lineage>
</organism>
<reference evidence="2 3" key="1">
    <citation type="submission" date="2019-06" db="EMBL/GenBank/DDBJ databases">
        <title>Genome Sequence of the Brown Rot Fungal Pathogen Monilinia fructicola.</title>
        <authorList>
            <person name="De Miccolis Angelini R.M."/>
            <person name="Landi L."/>
            <person name="Abate D."/>
            <person name="Pollastro S."/>
            <person name="Romanazzi G."/>
            <person name="Faretra F."/>
        </authorList>
    </citation>
    <scope>NUCLEOTIDE SEQUENCE [LARGE SCALE GENOMIC DNA]</scope>
    <source>
        <strain evidence="2 3">Mfrc123</strain>
    </source>
</reference>
<evidence type="ECO:0000256" key="1">
    <source>
        <dbReference type="SAM" id="MobiDB-lite"/>
    </source>
</evidence>
<feature type="region of interest" description="Disordered" evidence="1">
    <location>
        <begin position="153"/>
        <end position="174"/>
    </location>
</feature>
<proteinExistence type="predicted"/>
<protein>
    <submittedName>
        <fullName evidence="2">Uncharacterized protein</fullName>
    </submittedName>
</protein>
<evidence type="ECO:0000313" key="3">
    <source>
        <dbReference type="Proteomes" id="UP000322873"/>
    </source>
</evidence>
<dbReference type="EMBL" id="VICG01000008">
    <property type="protein sequence ID" value="KAA8569325.1"/>
    <property type="molecule type" value="Genomic_DNA"/>
</dbReference>
<gene>
    <name evidence="2" type="ORF">EYC84_000978</name>
</gene>
<accession>A0A5M9JQW4</accession>
<sequence length="246" mass="27106">MSAELAPLEPITLSNFNDHPRFPPECRMAIYQHLLSRTILKDHPPILFALHGTPMYEMLQDEYRKRNFYLTERTLSAYARLGSHDKSLDRIHYLHIQGNRAFAGATDHANLPPLLAQSLLPRRGRLHMVFPTARQPWREPLSRDQYRGQALGRNVLRRYPADQPSDGDGEHGGKDDGAVSVCALGCPGGARLLLAHELRGRDGAWGEEVEDGPAGVEGRGWRAVWEGGGDLGLGGVPEPARGAVGG</sequence>
<comment type="caution">
    <text evidence="2">The sequence shown here is derived from an EMBL/GenBank/DDBJ whole genome shotgun (WGS) entry which is preliminary data.</text>
</comment>
<evidence type="ECO:0000313" key="2">
    <source>
        <dbReference type="EMBL" id="KAA8569325.1"/>
    </source>
</evidence>
<dbReference type="AlphaFoldDB" id="A0A5M9JQW4"/>
<keyword evidence="3" id="KW-1185">Reference proteome</keyword>